<dbReference type="RefSeq" id="WP_061534332.1">
    <property type="nucleotide sequence ID" value="NZ_CP013233.1"/>
</dbReference>
<evidence type="ECO:0000313" key="13">
    <source>
        <dbReference type="Proteomes" id="UP000071778"/>
    </source>
</evidence>
<evidence type="ECO:0000256" key="8">
    <source>
        <dbReference type="ARBA" id="ARBA00023136"/>
    </source>
</evidence>
<evidence type="ECO:0000256" key="10">
    <source>
        <dbReference type="ARBA" id="ARBA00030775"/>
    </source>
</evidence>
<accession>A0A127QMM5</accession>
<dbReference type="SUPFAM" id="SSF54523">
    <property type="entry name" value="Pili subunits"/>
    <property type="match status" value="1"/>
</dbReference>
<organism evidence="12 13">
    <name type="scientific">Collimonas arenae</name>
    <dbReference type="NCBI Taxonomy" id="279058"/>
    <lineage>
        <taxon>Bacteria</taxon>
        <taxon>Pseudomonadati</taxon>
        <taxon>Pseudomonadota</taxon>
        <taxon>Betaproteobacteria</taxon>
        <taxon>Burkholderiales</taxon>
        <taxon>Oxalobacteraceae</taxon>
        <taxon>Collimonas</taxon>
    </lineage>
</organism>
<keyword evidence="5" id="KW-0997">Cell inner membrane</keyword>
<evidence type="ECO:0000313" key="12">
    <source>
        <dbReference type="EMBL" id="AMP11313.1"/>
    </source>
</evidence>
<dbReference type="GO" id="GO:0005886">
    <property type="term" value="C:plasma membrane"/>
    <property type="evidence" value="ECO:0007669"/>
    <property type="project" value="UniProtKB-SubCell"/>
</dbReference>
<evidence type="ECO:0000256" key="9">
    <source>
        <dbReference type="ARBA" id="ARBA00025772"/>
    </source>
</evidence>
<protein>
    <recommendedName>
        <fullName evidence="2">Type II secretion system protein H</fullName>
    </recommendedName>
    <alternativeName>
        <fullName evidence="10">General secretion pathway protein H</fullName>
    </alternativeName>
</protein>
<dbReference type="Gene3D" id="3.55.40.10">
    <property type="entry name" value="minor pseudopilin epsh domain"/>
    <property type="match status" value="1"/>
</dbReference>
<keyword evidence="3" id="KW-1003">Cell membrane</keyword>
<evidence type="ECO:0000256" key="1">
    <source>
        <dbReference type="ARBA" id="ARBA00004377"/>
    </source>
</evidence>
<dbReference type="InterPro" id="IPR045584">
    <property type="entry name" value="Pilin-like"/>
</dbReference>
<evidence type="ECO:0000256" key="2">
    <source>
        <dbReference type="ARBA" id="ARBA00021549"/>
    </source>
</evidence>
<dbReference type="GO" id="GO:0015628">
    <property type="term" value="P:protein secretion by the type II secretion system"/>
    <property type="evidence" value="ECO:0007669"/>
    <property type="project" value="InterPro"/>
</dbReference>
<dbReference type="GO" id="GO:0015627">
    <property type="term" value="C:type II protein secretion system complex"/>
    <property type="evidence" value="ECO:0007669"/>
    <property type="project" value="InterPro"/>
</dbReference>
<proteinExistence type="inferred from homology"/>
<evidence type="ECO:0000256" key="7">
    <source>
        <dbReference type="ARBA" id="ARBA00022989"/>
    </source>
</evidence>
<dbReference type="EMBL" id="CP013235">
    <property type="protein sequence ID" value="AMP11313.1"/>
    <property type="molecule type" value="Genomic_DNA"/>
</dbReference>
<dbReference type="Pfam" id="PF12019">
    <property type="entry name" value="GspH"/>
    <property type="match status" value="1"/>
</dbReference>
<keyword evidence="4" id="KW-0488">Methylation</keyword>
<keyword evidence="7" id="KW-1133">Transmembrane helix</keyword>
<keyword evidence="8" id="KW-0472">Membrane</keyword>
<dbReference type="PATRIC" id="fig|279058.18.peg.3568"/>
<feature type="domain" description="General secretion pathway GspH" evidence="11">
    <location>
        <begin position="31"/>
        <end position="152"/>
    </location>
</feature>
<evidence type="ECO:0000256" key="6">
    <source>
        <dbReference type="ARBA" id="ARBA00022692"/>
    </source>
</evidence>
<comment type="subcellular location">
    <subcellularLocation>
        <location evidence="1">Cell inner membrane</location>
        <topology evidence="1">Single-pass membrane protein</topology>
    </subcellularLocation>
</comment>
<keyword evidence="13" id="KW-1185">Reference proteome</keyword>
<keyword evidence="6" id="KW-0812">Transmembrane</keyword>
<evidence type="ECO:0000256" key="5">
    <source>
        <dbReference type="ARBA" id="ARBA00022519"/>
    </source>
</evidence>
<dbReference type="OrthoDB" id="8781787at2"/>
<dbReference type="AlphaFoldDB" id="A0A127QMM5"/>
<sequence length="166" mass="16705">MITILVAAILAAIAVPSMGSFINKTRLSGNVNEFIAATMLARSEAVQRAGAVTICRSSGAETGSDSCNKANGDWSTGWLIYVGTAADSPNSAGHQVLARQGAFATGASIAAASGATAITYAASGAPWPAPPGSFTFTFNNEFLRKVCFSPSGRVSSLPAGAEGCPA</sequence>
<evidence type="ECO:0000259" key="11">
    <source>
        <dbReference type="Pfam" id="PF12019"/>
    </source>
</evidence>
<evidence type="ECO:0000256" key="3">
    <source>
        <dbReference type="ARBA" id="ARBA00022475"/>
    </source>
</evidence>
<gene>
    <name evidence="12" type="ORF">CAter282_3630</name>
</gene>
<name>A0A127QMM5_9BURK</name>
<evidence type="ECO:0000256" key="4">
    <source>
        <dbReference type="ARBA" id="ARBA00022481"/>
    </source>
</evidence>
<dbReference type="InterPro" id="IPR022346">
    <property type="entry name" value="T2SS_GspH"/>
</dbReference>
<reference evidence="12 13" key="1">
    <citation type="submission" date="2015-11" db="EMBL/GenBank/DDBJ databases">
        <title>Exploring the genomic traits of fungus-feeding bacterial genus Collimonas.</title>
        <authorList>
            <person name="Song C."/>
            <person name="Schmidt R."/>
            <person name="de Jager V."/>
            <person name="Krzyzanowska D."/>
            <person name="Jongedijk E."/>
            <person name="Cankar K."/>
            <person name="Beekwilder J."/>
            <person name="van Veen A."/>
            <person name="de Boer W."/>
            <person name="van Veen J.A."/>
            <person name="Garbeva P."/>
        </authorList>
    </citation>
    <scope>NUCLEOTIDE SEQUENCE [LARGE SCALE GENOMIC DNA]</scope>
    <source>
        <strain evidence="12 13">Ter282</strain>
    </source>
</reference>
<comment type="similarity">
    <text evidence="9">Belongs to the GSP H family.</text>
</comment>
<dbReference type="Proteomes" id="UP000071778">
    <property type="component" value="Chromosome"/>
</dbReference>